<evidence type="ECO:0000256" key="1">
    <source>
        <dbReference type="ARBA" id="ARBA00004571"/>
    </source>
</evidence>
<feature type="domain" description="TonB-dependent receptor-like beta-barrel" evidence="10">
    <location>
        <begin position="427"/>
        <end position="797"/>
    </location>
</feature>
<feature type="domain" description="TonB-dependent receptor plug" evidence="11">
    <location>
        <begin position="125"/>
        <end position="243"/>
    </location>
</feature>
<keyword evidence="2 8" id="KW-0813">Transport</keyword>
<name>A0ABM7VDX8_9BACT</name>
<dbReference type="PROSITE" id="PS52016">
    <property type="entry name" value="TONB_DEPENDENT_REC_3"/>
    <property type="match status" value="1"/>
</dbReference>
<dbReference type="NCBIfam" id="TIGR04056">
    <property type="entry name" value="OMP_RagA_SusC"/>
    <property type="match status" value="1"/>
</dbReference>
<dbReference type="Pfam" id="PF00593">
    <property type="entry name" value="TonB_dep_Rec_b-barrel"/>
    <property type="match status" value="1"/>
</dbReference>
<protein>
    <submittedName>
        <fullName evidence="12">SusC/RagA family TonB-linked outer membrane protein</fullName>
    </submittedName>
</protein>
<dbReference type="RefSeq" id="WP_338396628.1">
    <property type="nucleotide sequence ID" value="NZ_AP025292.1"/>
</dbReference>
<evidence type="ECO:0000256" key="7">
    <source>
        <dbReference type="ARBA" id="ARBA00023237"/>
    </source>
</evidence>
<sequence>MDTFFYKLGGRLLILFMLLHLGVEVMAQSQIKGTVTSKSDGEPLPGALVKVKGTTNGVVTSFDGSFSLSINDPRSTVLTVSFMGFLPQEIKVGNQSVINVNLAEDVQALEEVIVIGYGTTSKKLATGNYNTIEAKDLGNKINSSFQEGLQGMAAGVNVTGSSGAVGGAVNIRVRGTGSLSSNSNPLYVIDGLPFSSYPTDGTGNFGTSYNPMTNINPDDIESMTVLKDAEATAIYGSRGANGVILITTKSGKKGKAKWTVNYSEGITRPTNKLAHLRTNNWLNNLEEGWNNAETPMDKRVLPYTDEKTWYTDEVARTIDSDKYDMIYRQGSTRNASMSVSGGNDGFVYRLNGSYDQHEGILNQNDNDRLSFSVNTGIKLTDRMKVNINTKISNVKNSQYPTNIYFLNVSGSSGALFQNWTQPTGLNMVSNALPQLPTHNPDGTFYRPTSLFNVATTLDDDYFYHRSNSFTAINSGQFIFDVNEHWRIESNLSVNYTGYQREVWFSPLITTKSLKSRGEDDRGYADSWKQARFNTNANLFAEYNNEIGKHAFSITGGTETYVEDQQFLSIKGVGFPRTNSVKNVGSASEIVEWRSGGQGAVFYSGFARAKYGFDSRYLVGMSVRADGSSRFGVKNRWGVFPSASAGWNISEEAFLKNNTTLNHLKVRSSFGISGNAEIDQNASFYSWTLVNNSYLGMPGLNPNRLKGSTESIGWERAYALDLGIDFEMFEGRLKGDLAYYNRLNTDLLASLTLPGTAGGGKYIANSGEIRNWGYEFSFQYDVIQSGAVRWNTGINGAFLRNRVESLAVDPQILEQEGQLAFPMIGGSVASYQMVKWLGVDPQTGNEMFEDPATGLPFEFADPSRPTKAEMEGLIQTIDGKSGLPTFTGSWNNNVSYKGFNLSFNFYLNYGNWLYDDELTRTSYMAAGNRLTNVPQFVYDERWQNPGDVTNVPKQMYDHPLALGQVDRLNRSTRFLYDGSFIRLQNVTISYNIPKEVVKRIGMEGIRVFATGSNLLTFTNYPGWDPEAMNSKANFSPMAGNIAPGVIKNNPPQAMTLKLGVNLKF</sequence>
<dbReference type="SUPFAM" id="SSF56935">
    <property type="entry name" value="Porins"/>
    <property type="match status" value="1"/>
</dbReference>
<dbReference type="Gene3D" id="2.60.40.1120">
    <property type="entry name" value="Carboxypeptidase-like, regulatory domain"/>
    <property type="match status" value="1"/>
</dbReference>
<evidence type="ECO:0000313" key="12">
    <source>
        <dbReference type="EMBL" id="BDC99168.1"/>
    </source>
</evidence>
<dbReference type="InterPro" id="IPR037066">
    <property type="entry name" value="Plug_dom_sf"/>
</dbReference>
<evidence type="ECO:0000259" key="11">
    <source>
        <dbReference type="Pfam" id="PF07715"/>
    </source>
</evidence>
<dbReference type="InterPro" id="IPR039426">
    <property type="entry name" value="TonB-dep_rcpt-like"/>
</dbReference>
<dbReference type="Gene3D" id="2.170.130.10">
    <property type="entry name" value="TonB-dependent receptor, plug domain"/>
    <property type="match status" value="1"/>
</dbReference>
<dbReference type="InterPro" id="IPR023996">
    <property type="entry name" value="TonB-dep_OMP_SusC/RagA"/>
</dbReference>
<dbReference type="EMBL" id="AP025292">
    <property type="protein sequence ID" value="BDC99168.1"/>
    <property type="molecule type" value="Genomic_DNA"/>
</dbReference>
<dbReference type="InterPro" id="IPR036942">
    <property type="entry name" value="Beta-barrel_TonB_sf"/>
</dbReference>
<dbReference type="Pfam" id="PF07715">
    <property type="entry name" value="Plug"/>
    <property type="match status" value="1"/>
</dbReference>
<dbReference type="NCBIfam" id="TIGR04057">
    <property type="entry name" value="SusC_RagA_signa"/>
    <property type="match status" value="1"/>
</dbReference>
<keyword evidence="4 8" id="KW-0812">Transmembrane</keyword>
<dbReference type="InterPro" id="IPR012910">
    <property type="entry name" value="Plug_dom"/>
</dbReference>
<dbReference type="SUPFAM" id="SSF49464">
    <property type="entry name" value="Carboxypeptidase regulatory domain-like"/>
    <property type="match status" value="1"/>
</dbReference>
<dbReference type="InterPro" id="IPR000531">
    <property type="entry name" value="Beta-barrel_TonB"/>
</dbReference>
<evidence type="ECO:0000256" key="3">
    <source>
        <dbReference type="ARBA" id="ARBA00022452"/>
    </source>
</evidence>
<organism evidence="12 13">
    <name type="scientific">Persicobacter psychrovividus</name>
    <dbReference type="NCBI Taxonomy" id="387638"/>
    <lineage>
        <taxon>Bacteria</taxon>
        <taxon>Pseudomonadati</taxon>
        <taxon>Bacteroidota</taxon>
        <taxon>Cytophagia</taxon>
        <taxon>Cytophagales</taxon>
        <taxon>Persicobacteraceae</taxon>
        <taxon>Persicobacter</taxon>
    </lineage>
</organism>
<dbReference type="Proteomes" id="UP001354989">
    <property type="component" value="Chromosome"/>
</dbReference>
<dbReference type="Pfam" id="PF13715">
    <property type="entry name" value="CarbopepD_reg_2"/>
    <property type="match status" value="1"/>
</dbReference>
<keyword evidence="13" id="KW-1185">Reference proteome</keyword>
<dbReference type="Gene3D" id="2.40.170.20">
    <property type="entry name" value="TonB-dependent receptor, beta-barrel domain"/>
    <property type="match status" value="1"/>
</dbReference>
<comment type="similarity">
    <text evidence="8 9">Belongs to the TonB-dependent receptor family.</text>
</comment>
<evidence type="ECO:0000256" key="8">
    <source>
        <dbReference type="PROSITE-ProRule" id="PRU01360"/>
    </source>
</evidence>
<evidence type="ECO:0000256" key="5">
    <source>
        <dbReference type="ARBA" id="ARBA00023077"/>
    </source>
</evidence>
<reference evidence="12 13" key="1">
    <citation type="submission" date="2021-12" db="EMBL/GenBank/DDBJ databases">
        <title>Genome sequencing of bacteria with rrn-lacking chromosome and rrn-plasmid.</title>
        <authorList>
            <person name="Anda M."/>
            <person name="Iwasaki W."/>
        </authorList>
    </citation>
    <scope>NUCLEOTIDE SEQUENCE [LARGE SCALE GENOMIC DNA]</scope>
    <source>
        <strain evidence="12 13">NBRC 101262</strain>
    </source>
</reference>
<proteinExistence type="inferred from homology"/>
<keyword evidence="6 8" id="KW-0472">Membrane</keyword>
<accession>A0ABM7VDX8</accession>
<comment type="subcellular location">
    <subcellularLocation>
        <location evidence="1 8">Cell outer membrane</location>
        <topology evidence="1 8">Multi-pass membrane protein</topology>
    </subcellularLocation>
</comment>
<evidence type="ECO:0000256" key="2">
    <source>
        <dbReference type="ARBA" id="ARBA00022448"/>
    </source>
</evidence>
<evidence type="ECO:0000313" key="13">
    <source>
        <dbReference type="Proteomes" id="UP001354989"/>
    </source>
</evidence>
<evidence type="ECO:0000256" key="4">
    <source>
        <dbReference type="ARBA" id="ARBA00022692"/>
    </source>
</evidence>
<evidence type="ECO:0000259" key="10">
    <source>
        <dbReference type="Pfam" id="PF00593"/>
    </source>
</evidence>
<keyword evidence="5 9" id="KW-0798">TonB box</keyword>
<evidence type="ECO:0000256" key="6">
    <source>
        <dbReference type="ARBA" id="ARBA00023136"/>
    </source>
</evidence>
<keyword evidence="7 8" id="KW-0998">Cell outer membrane</keyword>
<gene>
    <name evidence="12" type="ORF">PEPS_14490</name>
</gene>
<evidence type="ECO:0000256" key="9">
    <source>
        <dbReference type="RuleBase" id="RU003357"/>
    </source>
</evidence>
<dbReference type="InterPro" id="IPR008969">
    <property type="entry name" value="CarboxyPept-like_regulatory"/>
</dbReference>
<dbReference type="InterPro" id="IPR023997">
    <property type="entry name" value="TonB-dep_OMP_SusC/RagA_CS"/>
</dbReference>
<keyword evidence="3 8" id="KW-1134">Transmembrane beta strand</keyword>